<keyword evidence="2" id="KW-0808">Transferase</keyword>
<dbReference type="SUPFAM" id="SSF51905">
    <property type="entry name" value="FAD/NAD(P)-binding domain"/>
    <property type="match status" value="1"/>
</dbReference>
<reference evidence="8 9" key="1">
    <citation type="submission" date="2023-07" db="EMBL/GenBank/DDBJ databases">
        <title>Functional and genomic diversity of the sorghum phyllosphere microbiome.</title>
        <authorList>
            <person name="Shade A."/>
        </authorList>
    </citation>
    <scope>NUCLEOTIDE SEQUENCE [LARGE SCALE GENOMIC DNA]</scope>
    <source>
        <strain evidence="8 9">SORGH_AS_0887</strain>
    </source>
</reference>
<keyword evidence="3 8" id="KW-0560">Oxidoreductase</keyword>
<dbReference type="EMBL" id="JAUTBK010000002">
    <property type="protein sequence ID" value="MDQ1210267.1"/>
    <property type="molecule type" value="Genomic_DNA"/>
</dbReference>
<evidence type="ECO:0000313" key="9">
    <source>
        <dbReference type="Proteomes" id="UP001233360"/>
    </source>
</evidence>
<dbReference type="InterPro" id="IPR006222">
    <property type="entry name" value="GCVT_N"/>
</dbReference>
<comment type="similarity">
    <text evidence="1">Belongs to the GcvT family.</text>
</comment>
<dbReference type="GO" id="GO:0008115">
    <property type="term" value="F:sarcosine oxidase activity"/>
    <property type="evidence" value="ECO:0007669"/>
    <property type="project" value="UniProtKB-EC"/>
</dbReference>
<keyword evidence="2" id="KW-0032">Aminotransferase</keyword>
<feature type="domain" description="FAD/NAD(P)-binding" evidence="5">
    <location>
        <begin position="169"/>
        <end position="424"/>
    </location>
</feature>
<dbReference type="PRINTS" id="PR00411">
    <property type="entry name" value="PNDRDTASEI"/>
</dbReference>
<feature type="domain" description="GCVT N-terminal" evidence="4">
    <location>
        <begin position="600"/>
        <end position="868"/>
    </location>
</feature>
<sequence length="975" mass="108088">MSNSVLQRLPHPYGSMIDRTQVIEFEFDQQKYQGFTGDTIASALIANQRWVMSRSFKYHRPRAPLTMAGQDANTLIQLPEEANVLADTTEIQPQLRAAGQNFSGSLLKDSDAFLGKFSKFMPVGFYYRAFYKPKGVWKLWEPLIRKKAGLGVLDLNFEPEYYDKAYLFHDVVVVGGGPAGLQAALSAAEQGAKVLLVEQEKMLGGSLNYARFDVEGVVADRLREQLVNAVNAHANIQVMTQAVCNAWFTDHYLPVIQGKRMYKVRAKQCIVASGSFDQPVIFRNNDLPGVILTSAVQRLIKLYAVKPGQKVVILTGHDDGYLAALDMLEAGIDVVAVVDLREVPRNKAAYGAVKAKNVACYLGSTVFEALHDKSMHRVHGVDIRKIVSEGQVAEDAKKLDCDVLCMSSGYMPVYQLLCQAGGKLSYNDQKAEFHLSGLPQGLHVTGSVEGIHAIEQVVEHAKYTGTLAAKQALGHILDLEVQSSSNTVLKNNPVNFPWPIFAHPKGKEFVDFDEDLQIRDIINATKSGYRDVQLVKRFSTVGMGPSQGRHSALPTARLVAKSTQRSVSETGVTTARPPFTVEKLAHVAGRSFDPYRQTPMHAQHLEAGATMMPAGNWQRPAFYGDVAHRLQHIENEVKHVRNQVGMIDVSTLGGLEIRGPDSAEFINRLYTFGFTKLPVGKTRYAVMSNEHGVVIDDGVAARLSEHHFYVTATTSGVDRIYQQMLKWNAQWRLNLDITNVTTALAAVNIAGPQSRAVMQKVCHDVDLSNAAFPYLGVREGSIQGIPVRILRVGFVGELGYEIHFPARYGEFMWNHLMQAGQAFDIKPFGVESQRLLRLEKGHIIISQDTDGMTHPQEVDLGWAVARNKPWFVGKRSIAILEQQPLKRKLVSFVLDKSQEKPLEGHIVLEGEDISGNITSCEYSPTLDKIIGMAYVGIGQSEVGQQFPIRVEKGAMVHATVVKAPFYDPENRRQEI</sequence>
<gene>
    <name evidence="8" type="ORF">QE380_003190</name>
</gene>
<dbReference type="InterPro" id="IPR013977">
    <property type="entry name" value="GcvT_C"/>
</dbReference>
<comment type="caution">
    <text evidence="8">The sequence shown here is derived from an EMBL/GenBank/DDBJ whole genome shotgun (WGS) entry which is preliminary data.</text>
</comment>
<dbReference type="InterPro" id="IPR036188">
    <property type="entry name" value="FAD/NAD-bd_sf"/>
</dbReference>
<dbReference type="Pfam" id="PF08669">
    <property type="entry name" value="GCV_T_C"/>
    <property type="match status" value="1"/>
</dbReference>
<evidence type="ECO:0000313" key="8">
    <source>
        <dbReference type="EMBL" id="MDQ1210267.1"/>
    </source>
</evidence>
<keyword evidence="9" id="KW-1185">Reference proteome</keyword>
<dbReference type="InterPro" id="IPR027266">
    <property type="entry name" value="TrmE/GcvT-like"/>
</dbReference>
<feature type="domain" description="SoxA A3" evidence="7">
    <location>
        <begin position="505"/>
        <end position="589"/>
    </location>
</feature>
<name>A0ABU0V0E6_ACIBI</name>
<proteinExistence type="inferred from homology"/>
<dbReference type="InterPro" id="IPR028896">
    <property type="entry name" value="GcvT/YgfZ/DmdA"/>
</dbReference>
<evidence type="ECO:0000256" key="1">
    <source>
        <dbReference type="ARBA" id="ARBA00008609"/>
    </source>
</evidence>
<feature type="domain" description="Aminomethyltransferase C-terminal" evidence="6">
    <location>
        <begin position="887"/>
        <end position="967"/>
    </location>
</feature>
<dbReference type="InterPro" id="IPR041854">
    <property type="entry name" value="BFD-like_2Fe2S-bd_dom_sf"/>
</dbReference>
<accession>A0ABU0V0E6</accession>
<organism evidence="8 9">
    <name type="scientific">Acinetobacter baylyi</name>
    <dbReference type="NCBI Taxonomy" id="202950"/>
    <lineage>
        <taxon>Bacteria</taxon>
        <taxon>Pseudomonadati</taxon>
        <taxon>Pseudomonadota</taxon>
        <taxon>Gammaproteobacteria</taxon>
        <taxon>Moraxellales</taxon>
        <taxon>Moraxellaceae</taxon>
        <taxon>Acinetobacter</taxon>
    </lineage>
</organism>
<dbReference type="SUPFAM" id="SSF103025">
    <property type="entry name" value="Folate-binding domain"/>
    <property type="match status" value="1"/>
</dbReference>
<evidence type="ECO:0000256" key="2">
    <source>
        <dbReference type="ARBA" id="ARBA00022576"/>
    </source>
</evidence>
<dbReference type="EC" id="1.5.3.1" evidence="8"/>
<dbReference type="PANTHER" id="PTHR43757:SF2">
    <property type="entry name" value="AMINOMETHYLTRANSFERASE, MITOCHONDRIAL"/>
    <property type="match status" value="1"/>
</dbReference>
<dbReference type="Pfam" id="PF13510">
    <property type="entry name" value="Fer2_4"/>
    <property type="match status" value="1"/>
</dbReference>
<dbReference type="InterPro" id="IPR023753">
    <property type="entry name" value="FAD/NAD-binding_dom"/>
</dbReference>
<dbReference type="Gene3D" id="1.10.10.1100">
    <property type="entry name" value="BFD-like [2Fe-2S]-binding domain"/>
    <property type="match status" value="1"/>
</dbReference>
<dbReference type="Pfam" id="PF17806">
    <property type="entry name" value="SO_alpha_A3"/>
    <property type="match status" value="1"/>
</dbReference>
<dbReference type="Gene3D" id="3.10.20.440">
    <property type="entry name" value="2Fe-2S iron-sulphur cluster binding domain, sarcosine oxidase, alpha subunit, N-terminal domain"/>
    <property type="match status" value="1"/>
</dbReference>
<evidence type="ECO:0000259" key="7">
    <source>
        <dbReference type="Pfam" id="PF17806"/>
    </source>
</evidence>
<evidence type="ECO:0000259" key="4">
    <source>
        <dbReference type="Pfam" id="PF01571"/>
    </source>
</evidence>
<dbReference type="PRINTS" id="PR00368">
    <property type="entry name" value="FADPNR"/>
</dbReference>
<evidence type="ECO:0000259" key="6">
    <source>
        <dbReference type="Pfam" id="PF08669"/>
    </source>
</evidence>
<evidence type="ECO:0000259" key="5">
    <source>
        <dbReference type="Pfam" id="PF07992"/>
    </source>
</evidence>
<dbReference type="Proteomes" id="UP001233360">
    <property type="component" value="Unassembled WGS sequence"/>
</dbReference>
<dbReference type="Gene3D" id="3.30.1360.120">
    <property type="entry name" value="Probable tRNA modification gtpase trme, domain 1"/>
    <property type="match status" value="1"/>
</dbReference>
<evidence type="ECO:0000256" key="3">
    <source>
        <dbReference type="ARBA" id="ARBA00023002"/>
    </source>
</evidence>
<protein>
    <submittedName>
        <fullName evidence="8">Sarcosine oxidase subunit alpha</fullName>
        <ecNumber evidence="8">1.5.3.1</ecNumber>
    </submittedName>
</protein>
<dbReference type="InterPro" id="IPR029043">
    <property type="entry name" value="GcvT/YgfZ_C"/>
</dbReference>
<dbReference type="SUPFAM" id="SSF101790">
    <property type="entry name" value="Aminomethyltransferase beta-barrel domain"/>
    <property type="match status" value="1"/>
</dbReference>
<dbReference type="Gene3D" id="3.50.50.60">
    <property type="entry name" value="FAD/NAD(P)-binding domain"/>
    <property type="match status" value="1"/>
</dbReference>
<dbReference type="RefSeq" id="WP_307004856.1">
    <property type="nucleotide sequence ID" value="NZ_JAUTBK010000002.1"/>
</dbReference>
<dbReference type="Pfam" id="PF07992">
    <property type="entry name" value="Pyr_redox_2"/>
    <property type="match status" value="1"/>
</dbReference>
<dbReference type="InterPro" id="IPR042204">
    <property type="entry name" value="2Fe-2S-bd_N"/>
</dbReference>
<dbReference type="Pfam" id="PF01571">
    <property type="entry name" value="GCV_T"/>
    <property type="match status" value="1"/>
</dbReference>
<dbReference type="InterPro" id="IPR041117">
    <property type="entry name" value="SoxA_A3"/>
</dbReference>
<dbReference type="PANTHER" id="PTHR43757">
    <property type="entry name" value="AMINOMETHYLTRANSFERASE"/>
    <property type="match status" value="1"/>
</dbReference>